<feature type="transmembrane region" description="Helical" evidence="1">
    <location>
        <begin position="7"/>
        <end position="24"/>
    </location>
</feature>
<name>S7WAL8_SPRLO</name>
<dbReference type="VEuPathDB" id="MicrosporidiaDB:SLOPH_1182"/>
<comment type="caution">
    <text evidence="2">The sequence shown here is derived from an EMBL/GenBank/DDBJ whole genome shotgun (WGS) entry which is preliminary data.</text>
</comment>
<proteinExistence type="predicted"/>
<evidence type="ECO:0000313" key="2">
    <source>
        <dbReference type="EMBL" id="EPR79946.1"/>
    </source>
</evidence>
<reference evidence="3" key="1">
    <citation type="journal article" date="2013" name="PLoS Genet.">
        <title>The genome of Spraguea lophii and the basis of host-microsporidian interactions.</title>
        <authorList>
            <person name="Campbell S.E."/>
            <person name="Williams T.A."/>
            <person name="Yousuf A."/>
            <person name="Soanes D.M."/>
            <person name="Paszkiewicz K.H."/>
            <person name="Williams B.A.P."/>
        </authorList>
    </citation>
    <scope>NUCLEOTIDE SEQUENCE [LARGE SCALE GENOMIC DNA]</scope>
    <source>
        <strain evidence="3">42_110</strain>
    </source>
</reference>
<dbReference type="HOGENOM" id="CLU_1256756_0_0_1"/>
<keyword evidence="1" id="KW-0812">Transmembrane</keyword>
<gene>
    <name evidence="2" type="ORF">SLOPH_1182</name>
</gene>
<organism evidence="2 3">
    <name type="scientific">Spraguea lophii (strain 42_110)</name>
    <name type="common">Microsporidian parasite</name>
    <dbReference type="NCBI Taxonomy" id="1358809"/>
    <lineage>
        <taxon>Eukaryota</taxon>
        <taxon>Fungi</taxon>
        <taxon>Fungi incertae sedis</taxon>
        <taxon>Microsporidia</taxon>
        <taxon>Spragueidae</taxon>
        <taxon>Spraguea</taxon>
    </lineage>
</organism>
<accession>S7WAL8</accession>
<dbReference type="Proteomes" id="UP000014978">
    <property type="component" value="Unassembled WGS sequence"/>
</dbReference>
<feature type="transmembrane region" description="Helical" evidence="1">
    <location>
        <begin position="30"/>
        <end position="47"/>
    </location>
</feature>
<keyword evidence="3" id="KW-1185">Reference proteome</keyword>
<dbReference type="EMBL" id="ATCN01000065">
    <property type="protein sequence ID" value="EPR79946.1"/>
    <property type="molecule type" value="Genomic_DNA"/>
</dbReference>
<evidence type="ECO:0000256" key="1">
    <source>
        <dbReference type="SAM" id="Phobius"/>
    </source>
</evidence>
<keyword evidence="1" id="KW-1133">Transmembrane helix</keyword>
<protein>
    <submittedName>
        <fullName evidence="2">Uncharacterized protein</fullName>
    </submittedName>
</protein>
<dbReference type="OrthoDB" id="2194965at2759"/>
<dbReference type="AlphaFoldDB" id="S7WAL8"/>
<sequence>MYNATKRFLFVQLFLFLLILYLSVNINNYFLFFFLIIIGNFKAYFFMKNKKHKIIHKRKERRRIGKLEFFEILGFIEYDFVLREFKMWVSDILIKQNFNEYNFYEYSGNELHTLRVMSRIGIILYEKEQVVHRSAVYKLLYNYFDRKLNYMRMKDFIDKREFGLIIENHYEVDFYLEDKICDLKDPLEAFLVLLMYNYKFNDKILGDVDLNCYSFLRFVK</sequence>
<evidence type="ECO:0000313" key="3">
    <source>
        <dbReference type="Proteomes" id="UP000014978"/>
    </source>
</evidence>
<dbReference type="InParanoid" id="S7WAL8"/>
<keyword evidence="1" id="KW-0472">Membrane</keyword>